<protein>
    <submittedName>
        <fullName evidence="2">Maleylpyruvate isomerase N-terminal domain-containing protein</fullName>
    </submittedName>
</protein>
<organism evidence="2 3">
    <name type="scientific">Plantactinospora siamensis</name>
    <dbReference type="NCBI Taxonomy" id="555372"/>
    <lineage>
        <taxon>Bacteria</taxon>
        <taxon>Bacillati</taxon>
        <taxon>Actinomycetota</taxon>
        <taxon>Actinomycetes</taxon>
        <taxon>Micromonosporales</taxon>
        <taxon>Micromonosporaceae</taxon>
        <taxon>Plantactinospora</taxon>
    </lineage>
</organism>
<dbReference type="RefSeq" id="WP_377338373.1">
    <property type="nucleotide sequence ID" value="NZ_JBHLUE010000009.1"/>
</dbReference>
<dbReference type="Gene3D" id="1.20.120.450">
    <property type="entry name" value="dinb family like domain"/>
    <property type="match status" value="1"/>
</dbReference>
<dbReference type="InterPro" id="IPR024344">
    <property type="entry name" value="MDMPI_metal-binding"/>
</dbReference>
<evidence type="ECO:0000313" key="3">
    <source>
        <dbReference type="Proteomes" id="UP001589894"/>
    </source>
</evidence>
<evidence type="ECO:0000313" key="2">
    <source>
        <dbReference type="EMBL" id="MFC0564957.1"/>
    </source>
</evidence>
<proteinExistence type="predicted"/>
<dbReference type="Pfam" id="PF11716">
    <property type="entry name" value="MDMPI_N"/>
    <property type="match status" value="1"/>
</dbReference>
<dbReference type="Proteomes" id="UP001589894">
    <property type="component" value="Unassembled WGS sequence"/>
</dbReference>
<dbReference type="InterPro" id="IPR034660">
    <property type="entry name" value="DinB/YfiT-like"/>
</dbReference>
<dbReference type="SUPFAM" id="SSF109854">
    <property type="entry name" value="DinB/YfiT-like putative metalloenzymes"/>
    <property type="match status" value="1"/>
</dbReference>
<sequence>MSSADVAGAQAGGSDGIRGAFAAEAARLAEVMLALPEADFARPTGCAPWTVAELLAHVRTATGRLLDMLARPAPDRAEVDAAGYYGPSKFAAATDAARITGARREAATVPSGHALAEDFDRVWLAVRAAVVGQRGDRVVVTRHGDPMALDEFLRTRVVELGVHGLDLAAALDRAPWLTPAAAAVIERLLLGDAAAADAAPAGPARVDVAAPYADLGWDRLTFIAKATGRSPIDPGERAAVDRLGLRWLSFG</sequence>
<comment type="caution">
    <text evidence="2">The sequence shown here is derived from an EMBL/GenBank/DDBJ whole genome shotgun (WGS) entry which is preliminary data.</text>
</comment>
<dbReference type="GO" id="GO:0016853">
    <property type="term" value="F:isomerase activity"/>
    <property type="evidence" value="ECO:0007669"/>
    <property type="project" value="UniProtKB-KW"/>
</dbReference>
<accession>A0ABV6NVZ7</accession>
<name>A0ABV6NVZ7_9ACTN</name>
<evidence type="ECO:0000259" key="1">
    <source>
        <dbReference type="Pfam" id="PF11716"/>
    </source>
</evidence>
<reference evidence="2 3" key="1">
    <citation type="submission" date="2024-09" db="EMBL/GenBank/DDBJ databases">
        <authorList>
            <person name="Sun Q."/>
            <person name="Mori K."/>
        </authorList>
    </citation>
    <scope>NUCLEOTIDE SEQUENCE [LARGE SCALE GENOMIC DNA]</scope>
    <source>
        <strain evidence="2 3">TBRC 2205</strain>
    </source>
</reference>
<feature type="domain" description="Mycothiol-dependent maleylpyruvate isomerase metal-binding" evidence="1">
    <location>
        <begin position="21"/>
        <end position="168"/>
    </location>
</feature>
<keyword evidence="3" id="KW-1185">Reference proteome</keyword>
<gene>
    <name evidence="2" type="ORF">ACFFHU_12540</name>
</gene>
<keyword evidence="2" id="KW-0413">Isomerase</keyword>
<dbReference type="EMBL" id="JBHLUE010000009">
    <property type="protein sequence ID" value="MFC0564957.1"/>
    <property type="molecule type" value="Genomic_DNA"/>
</dbReference>